<evidence type="ECO:0000313" key="11">
    <source>
        <dbReference type="Proteomes" id="UP000654913"/>
    </source>
</evidence>
<proteinExistence type="inferred from homology"/>
<evidence type="ECO:0000256" key="2">
    <source>
        <dbReference type="ARBA" id="ARBA00010992"/>
    </source>
</evidence>
<dbReference type="SUPFAM" id="SSF103473">
    <property type="entry name" value="MFS general substrate transporter"/>
    <property type="match status" value="1"/>
</dbReference>
<dbReference type="PANTHER" id="PTHR48022:SF25">
    <property type="entry name" value="QUINATE TRANSPORTER, PUTATIVE (AFU_ORTHOLOGUE AFUA_5G12950)-RELATED"/>
    <property type="match status" value="1"/>
</dbReference>
<dbReference type="InterPro" id="IPR005828">
    <property type="entry name" value="MFS_sugar_transport-like"/>
</dbReference>
<evidence type="ECO:0000256" key="3">
    <source>
        <dbReference type="ARBA" id="ARBA00022448"/>
    </source>
</evidence>
<dbReference type="PROSITE" id="PS00216">
    <property type="entry name" value="SUGAR_TRANSPORT_1"/>
    <property type="match status" value="1"/>
</dbReference>
<feature type="region of interest" description="Disordered" evidence="7">
    <location>
        <begin position="540"/>
        <end position="582"/>
    </location>
</feature>
<evidence type="ECO:0000313" key="10">
    <source>
        <dbReference type="EMBL" id="BCS19330.1"/>
    </source>
</evidence>
<protein>
    <recommendedName>
        <fullName evidence="9">Major facilitator superfamily (MFS) profile domain-containing protein</fullName>
    </recommendedName>
</protein>
<evidence type="ECO:0000256" key="5">
    <source>
        <dbReference type="ARBA" id="ARBA00022989"/>
    </source>
</evidence>
<evidence type="ECO:0000256" key="1">
    <source>
        <dbReference type="ARBA" id="ARBA00004141"/>
    </source>
</evidence>
<reference evidence="10" key="2">
    <citation type="submission" date="2021-02" db="EMBL/GenBank/DDBJ databases">
        <title>Aspergillus puulaauensis MK2 genome sequence.</title>
        <authorList>
            <person name="Futagami T."/>
            <person name="Mori K."/>
            <person name="Kadooka C."/>
            <person name="Tanaka T."/>
        </authorList>
    </citation>
    <scope>NUCLEOTIDE SEQUENCE</scope>
    <source>
        <strain evidence="10">MK2</strain>
    </source>
</reference>
<keyword evidence="5 8" id="KW-1133">Transmembrane helix</keyword>
<feature type="transmembrane region" description="Helical" evidence="8">
    <location>
        <begin position="132"/>
        <end position="156"/>
    </location>
</feature>
<gene>
    <name evidence="10" type="ORF">APUU_12158S</name>
</gene>
<dbReference type="Proteomes" id="UP000654913">
    <property type="component" value="Chromosome 1"/>
</dbReference>
<keyword evidence="11" id="KW-1185">Reference proteome</keyword>
<feature type="transmembrane region" description="Helical" evidence="8">
    <location>
        <begin position="34"/>
        <end position="58"/>
    </location>
</feature>
<accession>A0A7R8AJ74</accession>
<dbReference type="InterPro" id="IPR036259">
    <property type="entry name" value="MFS_trans_sf"/>
</dbReference>
<comment type="subcellular location">
    <subcellularLocation>
        <location evidence="1">Membrane</location>
        <topology evidence="1">Multi-pass membrane protein</topology>
    </subcellularLocation>
</comment>
<keyword evidence="6 8" id="KW-0472">Membrane</keyword>
<organism evidence="10 11">
    <name type="scientific">Aspergillus puulaauensis</name>
    <dbReference type="NCBI Taxonomy" id="1220207"/>
    <lineage>
        <taxon>Eukaryota</taxon>
        <taxon>Fungi</taxon>
        <taxon>Dikarya</taxon>
        <taxon>Ascomycota</taxon>
        <taxon>Pezizomycotina</taxon>
        <taxon>Eurotiomycetes</taxon>
        <taxon>Eurotiomycetidae</taxon>
        <taxon>Eurotiales</taxon>
        <taxon>Aspergillaceae</taxon>
        <taxon>Aspergillus</taxon>
    </lineage>
</organism>
<feature type="transmembrane region" description="Helical" evidence="8">
    <location>
        <begin position="109"/>
        <end position="126"/>
    </location>
</feature>
<dbReference type="AlphaFoldDB" id="A0A7R8AJ74"/>
<evidence type="ECO:0000256" key="7">
    <source>
        <dbReference type="SAM" id="MobiDB-lite"/>
    </source>
</evidence>
<dbReference type="PANTHER" id="PTHR48022">
    <property type="entry name" value="PLASTIDIC GLUCOSE TRANSPORTER 4"/>
    <property type="match status" value="1"/>
</dbReference>
<feature type="transmembrane region" description="Helical" evidence="8">
    <location>
        <begin position="425"/>
        <end position="446"/>
    </location>
</feature>
<dbReference type="GO" id="GO:0016020">
    <property type="term" value="C:membrane"/>
    <property type="evidence" value="ECO:0007669"/>
    <property type="project" value="UniProtKB-SubCell"/>
</dbReference>
<feature type="domain" description="Major facilitator superfamily (MFS) profile" evidence="9">
    <location>
        <begin position="37"/>
        <end position="521"/>
    </location>
</feature>
<dbReference type="InterPro" id="IPR050360">
    <property type="entry name" value="MFS_Sugar_Transporters"/>
</dbReference>
<dbReference type="GO" id="GO:0005351">
    <property type="term" value="F:carbohydrate:proton symporter activity"/>
    <property type="evidence" value="ECO:0007669"/>
    <property type="project" value="TreeGrafter"/>
</dbReference>
<dbReference type="GeneID" id="64969335"/>
<comment type="similarity">
    <text evidence="2">Belongs to the major facilitator superfamily. Sugar transporter (TC 2.A.1.1) family.</text>
</comment>
<name>A0A7R8AJ74_9EURO</name>
<evidence type="ECO:0000256" key="4">
    <source>
        <dbReference type="ARBA" id="ARBA00022692"/>
    </source>
</evidence>
<dbReference type="Gene3D" id="1.20.1250.20">
    <property type="entry name" value="MFS general substrate transporter like domains"/>
    <property type="match status" value="1"/>
</dbReference>
<dbReference type="PROSITE" id="PS00217">
    <property type="entry name" value="SUGAR_TRANSPORT_2"/>
    <property type="match status" value="1"/>
</dbReference>
<feature type="transmembrane region" description="Helical" evidence="8">
    <location>
        <begin position="168"/>
        <end position="186"/>
    </location>
</feature>
<sequence length="582" mass="62433">MSMPSYAQIPQDLHDPDLAPSDNNPPPHDSSLRIYWLAAVVCCGGLLFGYDSGVIGGVLTFDSFLRDFQYSARDQTQVSAIAVGIQQAGALAGCLLIWPLTNRHGRRRAMMLCSAVFCIGVLFEIINSHSLLVFYIGRIICGLGVGGSATVSPIYLAEMSPRHLRARLGSGYQFTFTIGIFASYWIDFALQFRAPTPAQWQIPLALQLVPGALMGLGMLSLTDSVRWLLANGHTNAAWTSLLWVRGADNKNKAGSGSNSPSAVAVEFAEMKRAVDDDNSATADFHPRELLLRPNLHRIALAVFLFVAQQATGATALAYFGPQFFGLLVGAPDASSTGIGTSEEQSKAEAATHSLTLLLTGIFGALKVLSCLFFLVFVADRFGRKPLLGLGALGMAGCMIATSILLKSQSISPPAPAESSSTTTASISPTSIITILLIYTAITIYNLSWGPLPWPLTAEFFPTRLRSPGVSLAVASQWASNFVWSSSTPYILRDLGWATFLLFGVLDLGIAAVIWVYLPETRGLSLEEVQGVFDGDRGVGHDGCDYGEEETEGLVRQTSFEGEEDDGEEGRKSDASMHAAGRS</sequence>
<evidence type="ECO:0000259" key="9">
    <source>
        <dbReference type="PROSITE" id="PS50850"/>
    </source>
</evidence>
<dbReference type="InterPro" id="IPR020846">
    <property type="entry name" value="MFS_dom"/>
</dbReference>
<dbReference type="FunFam" id="1.20.1250.20:FF:000090">
    <property type="entry name" value="MFS sugar transporter, putative"/>
    <property type="match status" value="1"/>
</dbReference>
<feature type="region of interest" description="Disordered" evidence="7">
    <location>
        <begin position="1"/>
        <end position="25"/>
    </location>
</feature>
<dbReference type="EMBL" id="AP024443">
    <property type="protein sequence ID" value="BCS19330.1"/>
    <property type="molecule type" value="Genomic_DNA"/>
</dbReference>
<dbReference type="Pfam" id="PF00083">
    <property type="entry name" value="Sugar_tr"/>
    <property type="match status" value="1"/>
</dbReference>
<feature type="transmembrane region" description="Helical" evidence="8">
    <location>
        <begin position="78"/>
        <end position="97"/>
    </location>
</feature>
<reference evidence="10" key="1">
    <citation type="submission" date="2021-01" db="EMBL/GenBank/DDBJ databases">
        <authorList>
            <consortium name="Aspergillus puulaauensis MK2 genome sequencing consortium"/>
            <person name="Kazuki M."/>
            <person name="Futagami T."/>
        </authorList>
    </citation>
    <scope>NUCLEOTIDE SEQUENCE</scope>
    <source>
        <strain evidence="10">MK2</strain>
    </source>
</reference>
<dbReference type="OrthoDB" id="6612291at2759"/>
<dbReference type="InterPro" id="IPR005829">
    <property type="entry name" value="Sugar_transporter_CS"/>
</dbReference>
<dbReference type="PRINTS" id="PR00171">
    <property type="entry name" value="SUGRTRNSPORT"/>
</dbReference>
<keyword evidence="4 8" id="KW-0812">Transmembrane</keyword>
<keyword evidence="3" id="KW-0813">Transport</keyword>
<evidence type="ECO:0000256" key="6">
    <source>
        <dbReference type="ARBA" id="ARBA00023136"/>
    </source>
</evidence>
<feature type="transmembrane region" description="Helical" evidence="8">
    <location>
        <begin position="354"/>
        <end position="378"/>
    </location>
</feature>
<dbReference type="RefSeq" id="XP_041551524.1">
    <property type="nucleotide sequence ID" value="XM_041698328.1"/>
</dbReference>
<dbReference type="PROSITE" id="PS50850">
    <property type="entry name" value="MFS"/>
    <property type="match status" value="1"/>
</dbReference>
<feature type="transmembrane region" description="Helical" evidence="8">
    <location>
        <begin position="198"/>
        <end position="219"/>
    </location>
</feature>
<evidence type="ECO:0000256" key="8">
    <source>
        <dbReference type="SAM" id="Phobius"/>
    </source>
</evidence>
<dbReference type="KEGG" id="apuu:APUU_12158S"/>
<feature type="transmembrane region" description="Helical" evidence="8">
    <location>
        <begin position="496"/>
        <end position="517"/>
    </location>
</feature>
<feature type="transmembrane region" description="Helical" evidence="8">
    <location>
        <begin position="385"/>
        <end position="405"/>
    </location>
</feature>
<feature type="transmembrane region" description="Helical" evidence="8">
    <location>
        <begin position="298"/>
        <end position="319"/>
    </location>
</feature>
<dbReference type="InterPro" id="IPR003663">
    <property type="entry name" value="Sugar/inositol_transpt"/>
</dbReference>